<evidence type="ECO:0000259" key="2">
    <source>
        <dbReference type="Pfam" id="PF25917"/>
    </source>
</evidence>
<feature type="domain" description="Multidrug resistance protein MdtA-like barrel-sandwich hybrid" evidence="2">
    <location>
        <begin position="73"/>
        <end position="192"/>
    </location>
</feature>
<proteinExistence type="inferred from homology"/>
<dbReference type="InterPro" id="IPR058625">
    <property type="entry name" value="MdtA-like_BSH"/>
</dbReference>
<dbReference type="NCBIfam" id="TIGR01730">
    <property type="entry name" value="RND_mfp"/>
    <property type="match status" value="1"/>
</dbReference>
<dbReference type="Gene3D" id="2.40.420.20">
    <property type="match status" value="1"/>
</dbReference>
<keyword evidence="4" id="KW-1185">Reference proteome</keyword>
<evidence type="ECO:0000313" key="3">
    <source>
        <dbReference type="EMBL" id="MDC2888196.1"/>
    </source>
</evidence>
<dbReference type="PANTHER" id="PTHR30469:SF20">
    <property type="entry name" value="EFFLUX RND TRANSPORTER PERIPLASMIC ADAPTOR SUBUNIT"/>
    <property type="match status" value="1"/>
</dbReference>
<dbReference type="Pfam" id="PF25917">
    <property type="entry name" value="BSH_RND"/>
    <property type="match status" value="1"/>
</dbReference>
<reference evidence="3 4" key="1">
    <citation type="submission" date="2023-01" db="EMBL/GenBank/DDBJ databases">
        <title>Psychrosphaera sp. nov., isolated from marine algae.</title>
        <authorList>
            <person name="Bayburt H."/>
            <person name="Choi B.J."/>
            <person name="Kim J.M."/>
            <person name="Choi D.G."/>
            <person name="Jeon C.O."/>
        </authorList>
    </citation>
    <scope>NUCLEOTIDE SEQUENCE [LARGE SCALE GENOMIC DNA]</scope>
    <source>
        <strain evidence="3 4">G1-22</strain>
    </source>
</reference>
<organism evidence="3 4">
    <name type="scientific">Psychrosphaera algicola</name>
    <dbReference type="NCBI Taxonomy" id="3023714"/>
    <lineage>
        <taxon>Bacteria</taxon>
        <taxon>Pseudomonadati</taxon>
        <taxon>Pseudomonadota</taxon>
        <taxon>Gammaproteobacteria</taxon>
        <taxon>Alteromonadales</taxon>
        <taxon>Pseudoalteromonadaceae</taxon>
        <taxon>Psychrosphaera</taxon>
    </lineage>
</organism>
<protein>
    <submittedName>
        <fullName evidence="3">Efflux RND transporter periplasmic adaptor subunit</fullName>
    </submittedName>
</protein>
<comment type="caution">
    <text evidence="3">The sequence shown here is derived from an EMBL/GenBank/DDBJ whole genome shotgun (WGS) entry which is preliminary data.</text>
</comment>
<gene>
    <name evidence="3" type="ORF">PN838_04515</name>
</gene>
<name>A0ABT5F9I8_9GAMM</name>
<dbReference type="Gene3D" id="1.10.287.470">
    <property type="entry name" value="Helix hairpin bin"/>
    <property type="match status" value="1"/>
</dbReference>
<dbReference type="Gene3D" id="2.40.30.170">
    <property type="match status" value="1"/>
</dbReference>
<dbReference type="InterPro" id="IPR006143">
    <property type="entry name" value="RND_pump_MFP"/>
</dbReference>
<dbReference type="PANTHER" id="PTHR30469">
    <property type="entry name" value="MULTIDRUG RESISTANCE PROTEIN MDTA"/>
    <property type="match status" value="1"/>
</dbReference>
<evidence type="ECO:0000256" key="1">
    <source>
        <dbReference type="ARBA" id="ARBA00009477"/>
    </source>
</evidence>
<evidence type="ECO:0000313" key="4">
    <source>
        <dbReference type="Proteomes" id="UP001528411"/>
    </source>
</evidence>
<dbReference type="Proteomes" id="UP001528411">
    <property type="component" value="Unassembled WGS sequence"/>
</dbReference>
<dbReference type="SUPFAM" id="SSF111369">
    <property type="entry name" value="HlyD-like secretion proteins"/>
    <property type="match status" value="1"/>
</dbReference>
<dbReference type="Gene3D" id="2.40.50.100">
    <property type="match status" value="1"/>
</dbReference>
<accession>A0ABT5F9I8</accession>
<dbReference type="EMBL" id="JAQOMS010000002">
    <property type="protein sequence ID" value="MDC2888196.1"/>
    <property type="molecule type" value="Genomic_DNA"/>
</dbReference>
<sequence>MSVNLLGRQGYATTFSILFIGILGFSLTGCGEKQEQQATETKLIRPAKVAVVKPHSANAVRYFPATIEPTVKAQLAFRVNGELAALNIVAGQNVQFGEVLAELDDKDFKLQVKQAQAKYDLSLSQFSRAKSLFKDKLVSSSVFDEAAAQFDIAQAQLEVAQRNLQYTKITAPFSGTVAQMFIENYEFIQAKQPIIELQGRDQVDVSIDVPERLMVHLPKNEDGKLYQPLLFLDAAPEKSYLVTFKEHDITANKATKTYRVVFSLDAPADLNLLSGMTGKLAVELDKVLNTHNTALLVPIEAVFIPNKFAGQNKHFVYKLDAQNKTTLVEINVSKIAQYGAEITPVDPSALQIGDQIIAAGSHF</sequence>
<dbReference type="RefSeq" id="WP_272179880.1">
    <property type="nucleotide sequence ID" value="NZ_JAQOMS010000002.1"/>
</dbReference>
<comment type="similarity">
    <text evidence="1">Belongs to the membrane fusion protein (MFP) (TC 8.A.1) family.</text>
</comment>